<dbReference type="GO" id="GO:0051087">
    <property type="term" value="F:protein-folding chaperone binding"/>
    <property type="evidence" value="ECO:0007669"/>
    <property type="project" value="TreeGrafter"/>
</dbReference>
<evidence type="ECO:0000256" key="2">
    <source>
        <dbReference type="ARBA" id="ARBA00022771"/>
    </source>
</evidence>
<dbReference type="GO" id="GO:0005739">
    <property type="term" value="C:mitochondrion"/>
    <property type="evidence" value="ECO:0007669"/>
    <property type="project" value="TreeGrafter"/>
</dbReference>
<name>A0A1X6PBA5_PORUM</name>
<dbReference type="EMBL" id="KV918818">
    <property type="protein sequence ID" value="OSX78199.1"/>
    <property type="molecule type" value="Genomic_DNA"/>
</dbReference>
<feature type="domain" description="DNL-type" evidence="6">
    <location>
        <begin position="92"/>
        <end position="188"/>
    </location>
</feature>
<dbReference type="InterPro" id="IPR007853">
    <property type="entry name" value="Znf_DNL-typ"/>
</dbReference>
<evidence type="ECO:0000259" key="6">
    <source>
        <dbReference type="PROSITE" id="PS51501"/>
    </source>
</evidence>
<dbReference type="PANTHER" id="PTHR20922:SF13">
    <property type="entry name" value="DNL-TYPE ZINC FINGER PROTEIN"/>
    <property type="match status" value="1"/>
</dbReference>
<reference evidence="7 8" key="1">
    <citation type="submission" date="2017-03" db="EMBL/GenBank/DDBJ databases">
        <title>WGS assembly of Porphyra umbilicalis.</title>
        <authorList>
            <person name="Brawley S.H."/>
            <person name="Blouin N.A."/>
            <person name="Ficko-Blean E."/>
            <person name="Wheeler G.L."/>
            <person name="Lohr M."/>
            <person name="Goodson H.V."/>
            <person name="Jenkins J.W."/>
            <person name="Blaby-Haas C.E."/>
            <person name="Helliwell K.E."/>
            <person name="Chan C."/>
            <person name="Marriage T."/>
            <person name="Bhattacharya D."/>
            <person name="Klein A.S."/>
            <person name="Badis Y."/>
            <person name="Brodie J."/>
            <person name="Cao Y."/>
            <person name="Collen J."/>
            <person name="Dittami S.M."/>
            <person name="Gachon C.M."/>
            <person name="Green B.R."/>
            <person name="Karpowicz S."/>
            <person name="Kim J.W."/>
            <person name="Kudahl U."/>
            <person name="Lin S."/>
            <person name="Michel G."/>
            <person name="Mittag M."/>
            <person name="Olson B.J."/>
            <person name="Pangilinan J."/>
            <person name="Peng Y."/>
            <person name="Qiu H."/>
            <person name="Shu S."/>
            <person name="Singer J.T."/>
            <person name="Smith A.G."/>
            <person name="Sprecher B.N."/>
            <person name="Wagner V."/>
            <person name="Wang W."/>
            <person name="Wang Z.-Y."/>
            <person name="Yan J."/>
            <person name="Yarish C."/>
            <person name="Zoeuner-Riek S."/>
            <person name="Zhuang Y."/>
            <person name="Zou Y."/>
            <person name="Lindquist E.A."/>
            <person name="Grimwood J."/>
            <person name="Barry K."/>
            <person name="Rokhsar D.S."/>
            <person name="Schmutz J."/>
            <person name="Stiller J.W."/>
            <person name="Grossman A.R."/>
            <person name="Prochnik S.E."/>
        </authorList>
    </citation>
    <scope>NUCLEOTIDE SEQUENCE [LARGE SCALE GENOMIC DNA]</scope>
    <source>
        <strain evidence="7">4086291</strain>
    </source>
</reference>
<dbReference type="Proteomes" id="UP000218209">
    <property type="component" value="Unassembled WGS sequence"/>
</dbReference>
<evidence type="ECO:0000313" key="7">
    <source>
        <dbReference type="EMBL" id="OSX78199.1"/>
    </source>
</evidence>
<dbReference type="AlphaFoldDB" id="A0A1X6PBA5"/>
<keyword evidence="8" id="KW-1185">Reference proteome</keyword>
<keyword evidence="1" id="KW-0479">Metal-binding</keyword>
<evidence type="ECO:0000256" key="4">
    <source>
        <dbReference type="PROSITE-ProRule" id="PRU00834"/>
    </source>
</evidence>
<proteinExistence type="predicted"/>
<keyword evidence="3" id="KW-0862">Zinc</keyword>
<dbReference type="InterPro" id="IPR024158">
    <property type="entry name" value="Mt_import_TIM15"/>
</dbReference>
<dbReference type="GO" id="GO:0050821">
    <property type="term" value="P:protein stabilization"/>
    <property type="evidence" value="ECO:0007669"/>
    <property type="project" value="TreeGrafter"/>
</dbReference>
<gene>
    <name evidence="7" type="ORF">BU14_0116s0019</name>
</gene>
<dbReference type="Pfam" id="PF05180">
    <property type="entry name" value="zf-DNL"/>
    <property type="match status" value="1"/>
</dbReference>
<evidence type="ECO:0000256" key="3">
    <source>
        <dbReference type="ARBA" id="ARBA00022833"/>
    </source>
</evidence>
<dbReference type="PANTHER" id="PTHR20922">
    <property type="entry name" value="DNL-TYPE ZINC FINGER PROTEIN"/>
    <property type="match status" value="1"/>
</dbReference>
<feature type="region of interest" description="Disordered" evidence="5">
    <location>
        <begin position="22"/>
        <end position="85"/>
    </location>
</feature>
<dbReference type="GO" id="GO:0030150">
    <property type="term" value="P:protein import into mitochondrial matrix"/>
    <property type="evidence" value="ECO:0007669"/>
    <property type="project" value="TreeGrafter"/>
</dbReference>
<accession>A0A1X6PBA5</accession>
<dbReference type="GO" id="GO:0006457">
    <property type="term" value="P:protein folding"/>
    <property type="evidence" value="ECO:0007669"/>
    <property type="project" value="TreeGrafter"/>
</dbReference>
<keyword evidence="2 4" id="KW-0863">Zinc-finger</keyword>
<feature type="region of interest" description="Disordered" evidence="5">
    <location>
        <begin position="186"/>
        <end position="214"/>
    </location>
</feature>
<protein>
    <recommendedName>
        <fullName evidence="6">DNL-type domain-containing protein</fullName>
    </recommendedName>
</protein>
<dbReference type="GO" id="GO:0008270">
    <property type="term" value="F:zinc ion binding"/>
    <property type="evidence" value="ECO:0007669"/>
    <property type="project" value="UniProtKB-KW"/>
</dbReference>
<dbReference type="OrthoDB" id="5874at2759"/>
<evidence type="ECO:0000313" key="8">
    <source>
        <dbReference type="Proteomes" id="UP000218209"/>
    </source>
</evidence>
<evidence type="ECO:0000256" key="5">
    <source>
        <dbReference type="SAM" id="MobiDB-lite"/>
    </source>
</evidence>
<feature type="compositionally biased region" description="Low complexity" evidence="5">
    <location>
        <begin position="51"/>
        <end position="62"/>
    </location>
</feature>
<evidence type="ECO:0000256" key="1">
    <source>
        <dbReference type="ARBA" id="ARBA00022723"/>
    </source>
</evidence>
<dbReference type="PROSITE" id="PS51501">
    <property type="entry name" value="ZF_DNL"/>
    <property type="match status" value="1"/>
</dbReference>
<organism evidence="7 8">
    <name type="scientific">Porphyra umbilicalis</name>
    <name type="common">Purple laver</name>
    <name type="synonym">Red alga</name>
    <dbReference type="NCBI Taxonomy" id="2786"/>
    <lineage>
        <taxon>Eukaryota</taxon>
        <taxon>Rhodophyta</taxon>
        <taxon>Bangiophyceae</taxon>
        <taxon>Bangiales</taxon>
        <taxon>Bangiaceae</taxon>
        <taxon>Porphyra</taxon>
    </lineage>
</organism>
<sequence length="214" mass="22027">MATTASAFTGLGAFQLPARHPLVRRRPCARPPPPPMAAANKGNNRALPSYSARGFGSPSPSSGRHRRGSGDGGATSGEAASVDGGDGTLGFVGNDKMHIMFTCGVCDTRISKPISRTSYEKGVVLIQCPSCEKRHVIADNLGHFSQLTGGKKNVEEMVGGQVTRVNTDVYNLERLLADDLKGSAAVTDVDATSPASEDAKGDGGSAGGNPSATK</sequence>